<gene>
    <name evidence="2" type="ORF">ASZ90_015703</name>
</gene>
<protein>
    <submittedName>
        <fullName evidence="2">Uncharacterized protein</fullName>
    </submittedName>
</protein>
<keyword evidence="1" id="KW-1133">Transmembrane helix</keyword>
<evidence type="ECO:0000256" key="1">
    <source>
        <dbReference type="SAM" id="Phobius"/>
    </source>
</evidence>
<keyword evidence="1" id="KW-0812">Transmembrane</keyword>
<reference evidence="2" key="1">
    <citation type="journal article" date="2015" name="Proc. Natl. Acad. Sci. U.S.A.">
        <title>Networks of energetic and metabolic interactions define dynamics in microbial communities.</title>
        <authorList>
            <person name="Embree M."/>
            <person name="Liu J.K."/>
            <person name="Al-Bassam M.M."/>
            <person name="Zengler K."/>
        </authorList>
    </citation>
    <scope>NUCLEOTIDE SEQUENCE</scope>
</reference>
<feature type="transmembrane region" description="Helical" evidence="1">
    <location>
        <begin position="6"/>
        <end position="30"/>
    </location>
</feature>
<comment type="caution">
    <text evidence="2">The sequence shown here is derived from an EMBL/GenBank/DDBJ whole genome shotgun (WGS) entry which is preliminary data.</text>
</comment>
<dbReference type="EMBL" id="LNQE01001634">
    <property type="protein sequence ID" value="KUG14646.1"/>
    <property type="molecule type" value="Genomic_DNA"/>
</dbReference>
<keyword evidence="1" id="KW-0472">Membrane</keyword>
<evidence type="ECO:0000313" key="2">
    <source>
        <dbReference type="EMBL" id="KUG14646.1"/>
    </source>
</evidence>
<feature type="transmembrane region" description="Helical" evidence="1">
    <location>
        <begin position="51"/>
        <end position="71"/>
    </location>
</feature>
<sequence length="126" mass="13623">MDVYLVIGVIAGAVVSIVLSFVLLKLGTLIDRYPDNGEKERDISHWSPEKFTRILVFLFWPFFLAGAIMVFQPSRFLLIGGITLIAALILMLGTAVVFSAAVYRAIAGGKNESGGEPPAGLIQEDP</sequence>
<name>A0A0W8F156_9ZZZZ</name>
<dbReference type="AlphaFoldDB" id="A0A0W8F156"/>
<proteinExistence type="predicted"/>
<organism evidence="2">
    <name type="scientific">hydrocarbon metagenome</name>
    <dbReference type="NCBI Taxonomy" id="938273"/>
    <lineage>
        <taxon>unclassified sequences</taxon>
        <taxon>metagenomes</taxon>
        <taxon>ecological metagenomes</taxon>
    </lineage>
</organism>
<feature type="transmembrane region" description="Helical" evidence="1">
    <location>
        <begin position="77"/>
        <end position="103"/>
    </location>
</feature>
<accession>A0A0W8F156</accession>